<dbReference type="InterPro" id="IPR004856">
    <property type="entry name" value="Glyco_trans_ALG6/ALG8"/>
</dbReference>
<comment type="pathway">
    <text evidence="2 10">Protein modification; protein glycosylation.</text>
</comment>
<keyword evidence="4 10" id="KW-0328">Glycosyltransferase</keyword>
<reference evidence="12" key="1">
    <citation type="journal article" date="2016" name="Proc. Natl. Acad. Sci. U.S.A.">
        <title>Comparative genomics of biotechnologically important yeasts.</title>
        <authorList>
            <person name="Riley R."/>
            <person name="Haridas S."/>
            <person name="Wolfe K.H."/>
            <person name="Lopes M.R."/>
            <person name="Hittinger C.T."/>
            <person name="Goeker M."/>
            <person name="Salamov A.A."/>
            <person name="Wisecaver J.H."/>
            <person name="Long T.M."/>
            <person name="Calvey C.H."/>
            <person name="Aerts A.L."/>
            <person name="Barry K.W."/>
            <person name="Choi C."/>
            <person name="Clum A."/>
            <person name="Coughlan A.Y."/>
            <person name="Deshpande S."/>
            <person name="Douglass A.P."/>
            <person name="Hanson S.J."/>
            <person name="Klenk H.-P."/>
            <person name="LaButti K.M."/>
            <person name="Lapidus A."/>
            <person name="Lindquist E.A."/>
            <person name="Lipzen A.M."/>
            <person name="Meier-Kolthoff J.P."/>
            <person name="Ohm R.A."/>
            <person name="Otillar R.P."/>
            <person name="Pangilinan J.L."/>
            <person name="Peng Y."/>
            <person name="Rokas A."/>
            <person name="Rosa C.A."/>
            <person name="Scheuner C."/>
            <person name="Sibirny A.A."/>
            <person name="Slot J.C."/>
            <person name="Stielow J.B."/>
            <person name="Sun H."/>
            <person name="Kurtzman C.P."/>
            <person name="Blackwell M."/>
            <person name="Grigoriev I.V."/>
            <person name="Jeffries T.W."/>
        </authorList>
    </citation>
    <scope>NUCLEOTIDE SEQUENCE [LARGE SCALE GENOMIC DNA]</scope>
    <source>
        <strain evidence="12">NRRL Y-1626</strain>
    </source>
</reference>
<feature type="transmembrane region" description="Helical" evidence="10">
    <location>
        <begin position="463"/>
        <end position="483"/>
    </location>
</feature>
<evidence type="ECO:0000256" key="7">
    <source>
        <dbReference type="ARBA" id="ARBA00022824"/>
    </source>
</evidence>
<dbReference type="Proteomes" id="UP000092321">
    <property type="component" value="Unassembled WGS sequence"/>
</dbReference>
<feature type="transmembrane region" description="Helical" evidence="10">
    <location>
        <begin position="403"/>
        <end position="425"/>
    </location>
</feature>
<feature type="non-terminal residue" evidence="11">
    <location>
        <position position="1"/>
    </location>
</feature>
<evidence type="ECO:0000313" key="11">
    <source>
        <dbReference type="EMBL" id="OBA26306.1"/>
    </source>
</evidence>
<dbReference type="Pfam" id="PF03155">
    <property type="entry name" value="Alg6_Alg8"/>
    <property type="match status" value="1"/>
</dbReference>
<evidence type="ECO:0000256" key="10">
    <source>
        <dbReference type="RuleBase" id="RU363110"/>
    </source>
</evidence>
<proteinExistence type="inferred from homology"/>
<keyword evidence="12" id="KW-1185">Reference proteome</keyword>
<evidence type="ECO:0000256" key="8">
    <source>
        <dbReference type="ARBA" id="ARBA00022989"/>
    </source>
</evidence>
<comment type="subcellular location">
    <subcellularLocation>
        <location evidence="1 10">Endoplasmic reticulum membrane</location>
        <topology evidence="1 10">Multi-pass membrane protein</topology>
    </subcellularLocation>
</comment>
<feature type="transmembrane region" description="Helical" evidence="10">
    <location>
        <begin position="103"/>
        <end position="124"/>
    </location>
</feature>
<keyword evidence="7 10" id="KW-0256">Endoplasmic reticulum</keyword>
<dbReference type="EMBL" id="LXPE01000020">
    <property type="protein sequence ID" value="OBA26306.1"/>
    <property type="molecule type" value="Genomic_DNA"/>
</dbReference>
<dbReference type="UniPathway" id="UPA00378"/>
<evidence type="ECO:0000313" key="12">
    <source>
        <dbReference type="Proteomes" id="UP000092321"/>
    </source>
</evidence>
<comment type="caution">
    <text evidence="11">The sequence shown here is derived from an EMBL/GenBank/DDBJ whole genome shotgun (WGS) entry which is preliminary data.</text>
</comment>
<accession>A0A1B7TC32</accession>
<feature type="transmembrane region" description="Helical" evidence="10">
    <location>
        <begin position="183"/>
        <end position="212"/>
    </location>
</feature>
<gene>
    <name evidence="11" type="ORF">HANVADRAFT_12947</name>
</gene>
<dbReference type="AlphaFoldDB" id="A0A1B7TC32"/>
<sequence>LITLLALLIRFCLGIGPYSGFNTFPMFGDFEAQRHWLELTLNLPMKDWYFYDLQYWGLDYPILTAYHSLLLGYMGDYLFGGKSRGWFDLDRSRGKEDPNLKSFMRFTVCLTDMIVYIPAVIWFSKKYAKLTNDHSTKSNTKERNIIILLQPSLLIIDHGHFQYNGCMLGLVLLAINNILDDKLGSACVFFVASLCFKQMSLYFAPIIFVYLLKRTLLSFKLLEFCSIGLLTSLTFVLLYFPLYFFNSSHELGIQTLVQGFIRVFPFDRGLFEGKVANFWCVSNLIFKYREVFSNEQLRLYALILTLLAIAPACLLTLFKTSVSNAKKSKKLLIYGLCSCSLSFYLFAFQVHEKSILLPMLPLTLLFVEYNSIKTDLPVAQFLVFFQNVALFSLWPLVKQDGLVLQFFVLFLIYSWMTGGFSFITYKGPGKFNKYIKFLLTSVYFAMAMNIAADLYILPPTRLPDIWVILNCVISFTCFVFIWMW</sequence>
<evidence type="ECO:0000256" key="1">
    <source>
        <dbReference type="ARBA" id="ARBA00004477"/>
    </source>
</evidence>
<evidence type="ECO:0000256" key="2">
    <source>
        <dbReference type="ARBA" id="ARBA00004922"/>
    </source>
</evidence>
<evidence type="ECO:0000256" key="9">
    <source>
        <dbReference type="ARBA" id="ARBA00023136"/>
    </source>
</evidence>
<organism evidence="11 12">
    <name type="scientific">Hanseniaspora valbyensis NRRL Y-1626</name>
    <dbReference type="NCBI Taxonomy" id="766949"/>
    <lineage>
        <taxon>Eukaryota</taxon>
        <taxon>Fungi</taxon>
        <taxon>Dikarya</taxon>
        <taxon>Ascomycota</taxon>
        <taxon>Saccharomycotina</taxon>
        <taxon>Saccharomycetes</taxon>
        <taxon>Saccharomycodales</taxon>
        <taxon>Saccharomycodaceae</taxon>
        <taxon>Hanseniaspora</taxon>
    </lineage>
</organism>
<keyword evidence="8 10" id="KW-1133">Transmembrane helix</keyword>
<dbReference type="EC" id="2.4.1.-" evidence="10"/>
<evidence type="ECO:0000256" key="4">
    <source>
        <dbReference type="ARBA" id="ARBA00022676"/>
    </source>
</evidence>
<dbReference type="OrthoDB" id="5589195at2759"/>
<dbReference type="GO" id="GO:0005789">
    <property type="term" value="C:endoplasmic reticulum membrane"/>
    <property type="evidence" value="ECO:0007669"/>
    <property type="project" value="UniProtKB-SubCell"/>
</dbReference>
<name>A0A1B7TC32_9ASCO</name>
<protein>
    <recommendedName>
        <fullName evidence="10">Alpha-1,3-glucosyltransferase</fullName>
        <ecNumber evidence="10">2.4.1.-</ecNumber>
    </recommendedName>
</protein>
<dbReference type="GO" id="GO:0042281">
    <property type="term" value="F:dolichyl pyrophosphate Man9GlcNAc2 alpha-1,3-glucosyltransferase activity"/>
    <property type="evidence" value="ECO:0007669"/>
    <property type="project" value="TreeGrafter"/>
</dbReference>
<evidence type="ECO:0000256" key="5">
    <source>
        <dbReference type="ARBA" id="ARBA00022679"/>
    </source>
</evidence>
<comment type="similarity">
    <text evidence="3 10">Belongs to the ALG6/ALG8 glucosyltransferase family.</text>
</comment>
<evidence type="ECO:0000256" key="6">
    <source>
        <dbReference type="ARBA" id="ARBA00022692"/>
    </source>
</evidence>
<keyword evidence="5 10" id="KW-0808">Transferase</keyword>
<feature type="non-terminal residue" evidence="11">
    <location>
        <position position="484"/>
    </location>
</feature>
<dbReference type="PANTHER" id="PTHR12413:SF1">
    <property type="entry name" value="DOLICHYL PYROPHOSPHATE MAN9GLCNAC2 ALPHA-1,3-GLUCOSYLTRANSFERASE"/>
    <property type="match status" value="1"/>
</dbReference>
<feature type="transmembrane region" description="Helical" evidence="10">
    <location>
        <begin position="299"/>
        <end position="319"/>
    </location>
</feature>
<feature type="transmembrane region" description="Helical" evidence="10">
    <location>
        <begin position="224"/>
        <end position="245"/>
    </location>
</feature>
<evidence type="ECO:0000256" key="3">
    <source>
        <dbReference type="ARBA" id="ARBA00008715"/>
    </source>
</evidence>
<feature type="transmembrane region" description="Helical" evidence="10">
    <location>
        <begin position="437"/>
        <end position="457"/>
    </location>
</feature>
<keyword evidence="6 10" id="KW-0812">Transmembrane</keyword>
<feature type="transmembrane region" description="Helical" evidence="10">
    <location>
        <begin position="331"/>
        <end position="349"/>
    </location>
</feature>
<keyword evidence="9 10" id="KW-0472">Membrane</keyword>
<dbReference type="PANTHER" id="PTHR12413">
    <property type="entry name" value="DOLICHYL GLYCOSYLTRANSFERASE"/>
    <property type="match status" value="1"/>
</dbReference>